<keyword evidence="2" id="KW-0812">Transmembrane</keyword>
<feature type="transmembrane region" description="Helical" evidence="2">
    <location>
        <begin position="177"/>
        <end position="195"/>
    </location>
</feature>
<protein>
    <recommendedName>
        <fullName evidence="3">Heparan-alpha-glucosaminide N-acetyltransferase catalytic domain-containing protein</fullName>
    </recommendedName>
</protein>
<name>A0A1I4UEG6_PSUAM</name>
<dbReference type="Pfam" id="PF07786">
    <property type="entry name" value="HGSNAT_cat"/>
    <property type="match status" value="1"/>
</dbReference>
<feature type="transmembrane region" description="Helical" evidence="2">
    <location>
        <begin position="69"/>
        <end position="92"/>
    </location>
</feature>
<evidence type="ECO:0000313" key="4">
    <source>
        <dbReference type="EMBL" id="SFM87241.1"/>
    </source>
</evidence>
<feature type="transmembrane region" description="Helical" evidence="2">
    <location>
        <begin position="131"/>
        <end position="148"/>
    </location>
</feature>
<feature type="transmembrane region" description="Helical" evidence="2">
    <location>
        <begin position="373"/>
        <end position="394"/>
    </location>
</feature>
<feature type="transmembrane region" description="Helical" evidence="2">
    <location>
        <begin position="266"/>
        <end position="285"/>
    </location>
</feature>
<feature type="domain" description="Heparan-alpha-glucosaminide N-acetyltransferase catalytic" evidence="3">
    <location>
        <begin position="59"/>
        <end position="260"/>
    </location>
</feature>
<sequence>MTTTDPAGTAGRAPLTTPGLFPAVTRTREAPPGSRAVASRTTWATGRHRTGGSGAGRGRLVGVDAARGLAVLGMIVAHVAAADAGAGLWQLVNGRAAVLFGVLGGVSLALSAAPVLRSGDASGRARLRRRVAVRALLLIGLGLGLAAVSTGPMVILTVYGVEFLLVLPLLFAGPRTLAVTAAVWAVAGPLLSFALRSVLPGPTDDAGNTIIGNVVQPSDLLSVPGLVRALDTVLLSGAYPVLTWMPFLLLGMAIGRLDLRAAAGRLLAGGLVGATIGYGGSWLAVDVLGGRQALLGSVAPVSDALGLPPEAALDLLGTASYGTVATTTPAWLLAATPHSGSPFDVVGASGVAVAVLALCLLVARAVPLLLGPLAATGALALTLYAGHIVALALIGDALPTEPWTITAVFCIVAILVATGWRGLVGRGPLEGAVHAVSTRAAGAR</sequence>
<reference evidence="4 5" key="1">
    <citation type="submission" date="2016-10" db="EMBL/GenBank/DDBJ databases">
        <authorList>
            <person name="de Groot N.N."/>
        </authorList>
    </citation>
    <scope>NUCLEOTIDE SEQUENCE [LARGE SCALE GENOMIC DNA]</scope>
    <source>
        <strain evidence="4 5">CGMCC 4.1877</strain>
    </source>
</reference>
<evidence type="ECO:0000313" key="5">
    <source>
        <dbReference type="Proteomes" id="UP000199614"/>
    </source>
</evidence>
<dbReference type="EMBL" id="FOUY01000004">
    <property type="protein sequence ID" value="SFM87241.1"/>
    <property type="molecule type" value="Genomic_DNA"/>
</dbReference>
<accession>A0A1I4UEG6</accession>
<gene>
    <name evidence="4" type="ORF">SAMN05216207_100445</name>
</gene>
<feature type="transmembrane region" description="Helical" evidence="2">
    <location>
        <begin position="345"/>
        <end position="366"/>
    </location>
</feature>
<dbReference type="OrthoDB" id="4966979at2"/>
<feature type="transmembrane region" description="Helical" evidence="2">
    <location>
        <begin position="98"/>
        <end position="119"/>
    </location>
</feature>
<dbReference type="RefSeq" id="WP_093338275.1">
    <property type="nucleotide sequence ID" value="NZ_FOUY01000004.1"/>
</dbReference>
<feature type="transmembrane region" description="Helical" evidence="2">
    <location>
        <begin position="233"/>
        <end position="254"/>
    </location>
</feature>
<dbReference type="AlphaFoldDB" id="A0A1I4UEG6"/>
<keyword evidence="2" id="KW-0472">Membrane</keyword>
<dbReference type="Proteomes" id="UP000199614">
    <property type="component" value="Unassembled WGS sequence"/>
</dbReference>
<feature type="region of interest" description="Disordered" evidence="1">
    <location>
        <begin position="25"/>
        <end position="57"/>
    </location>
</feature>
<feature type="region of interest" description="Disordered" evidence="1">
    <location>
        <begin position="1"/>
        <end position="20"/>
    </location>
</feature>
<dbReference type="InterPro" id="IPR012429">
    <property type="entry name" value="HGSNAT_cat"/>
</dbReference>
<keyword evidence="2" id="KW-1133">Transmembrane helix</keyword>
<keyword evidence="5" id="KW-1185">Reference proteome</keyword>
<organism evidence="4 5">
    <name type="scientific">Pseudonocardia ammonioxydans</name>
    <dbReference type="NCBI Taxonomy" id="260086"/>
    <lineage>
        <taxon>Bacteria</taxon>
        <taxon>Bacillati</taxon>
        <taxon>Actinomycetota</taxon>
        <taxon>Actinomycetes</taxon>
        <taxon>Pseudonocardiales</taxon>
        <taxon>Pseudonocardiaceae</taxon>
        <taxon>Pseudonocardia</taxon>
    </lineage>
</organism>
<evidence type="ECO:0000259" key="3">
    <source>
        <dbReference type="Pfam" id="PF07786"/>
    </source>
</evidence>
<dbReference type="STRING" id="260086.SAMN05216207_100445"/>
<feature type="transmembrane region" description="Helical" evidence="2">
    <location>
        <begin position="400"/>
        <end position="420"/>
    </location>
</feature>
<feature type="transmembrane region" description="Helical" evidence="2">
    <location>
        <begin position="154"/>
        <end position="172"/>
    </location>
</feature>
<evidence type="ECO:0000256" key="1">
    <source>
        <dbReference type="SAM" id="MobiDB-lite"/>
    </source>
</evidence>
<proteinExistence type="predicted"/>
<evidence type="ECO:0000256" key="2">
    <source>
        <dbReference type="SAM" id="Phobius"/>
    </source>
</evidence>